<dbReference type="InterPro" id="IPR011032">
    <property type="entry name" value="GroES-like_sf"/>
</dbReference>
<reference evidence="10" key="1">
    <citation type="submission" date="2020-08" db="EMBL/GenBank/DDBJ databases">
        <title>Genome public.</title>
        <authorList>
            <person name="Liu C."/>
            <person name="Sun Q."/>
        </authorList>
    </citation>
    <scope>NUCLEOTIDE SEQUENCE</scope>
    <source>
        <strain evidence="10">NSJ-33</strain>
    </source>
</reference>
<keyword evidence="11" id="KW-1185">Reference proteome</keyword>
<evidence type="ECO:0000259" key="9">
    <source>
        <dbReference type="SMART" id="SM00829"/>
    </source>
</evidence>
<gene>
    <name evidence="10" type="ORF">H8710_07700</name>
</gene>
<dbReference type="GO" id="GO:0005737">
    <property type="term" value="C:cytoplasm"/>
    <property type="evidence" value="ECO:0007669"/>
    <property type="project" value="TreeGrafter"/>
</dbReference>
<dbReference type="InterPro" id="IPR020843">
    <property type="entry name" value="ER"/>
</dbReference>
<keyword evidence="6" id="KW-0560">Oxidoreductase</keyword>
<dbReference type="EC" id="1.1.1.1" evidence="3"/>
<dbReference type="SMART" id="SM00829">
    <property type="entry name" value="PKS_ER"/>
    <property type="match status" value="1"/>
</dbReference>
<evidence type="ECO:0000256" key="8">
    <source>
        <dbReference type="ARBA" id="ARBA00049243"/>
    </source>
</evidence>
<accession>A0A926E5M2</accession>
<organism evidence="10 11">
    <name type="scientific">Fumia xinanensis</name>
    <dbReference type="NCBI Taxonomy" id="2763659"/>
    <lineage>
        <taxon>Bacteria</taxon>
        <taxon>Bacillati</taxon>
        <taxon>Bacillota</taxon>
        <taxon>Clostridia</taxon>
        <taxon>Eubacteriales</taxon>
        <taxon>Oscillospiraceae</taxon>
        <taxon>Fumia</taxon>
    </lineage>
</organism>
<evidence type="ECO:0000256" key="1">
    <source>
        <dbReference type="ARBA" id="ARBA00001947"/>
    </source>
</evidence>
<evidence type="ECO:0000256" key="4">
    <source>
        <dbReference type="ARBA" id="ARBA00022723"/>
    </source>
</evidence>
<dbReference type="RefSeq" id="WP_249294915.1">
    <property type="nucleotide sequence ID" value="NZ_JACRSV010000002.1"/>
</dbReference>
<dbReference type="Gene3D" id="3.90.180.10">
    <property type="entry name" value="Medium-chain alcohol dehydrogenases, catalytic domain"/>
    <property type="match status" value="1"/>
</dbReference>
<evidence type="ECO:0000256" key="5">
    <source>
        <dbReference type="ARBA" id="ARBA00022833"/>
    </source>
</evidence>
<dbReference type="EMBL" id="JACRSV010000002">
    <property type="protein sequence ID" value="MBC8559945.1"/>
    <property type="molecule type" value="Genomic_DNA"/>
</dbReference>
<dbReference type="SUPFAM" id="SSF51735">
    <property type="entry name" value="NAD(P)-binding Rossmann-fold domains"/>
    <property type="match status" value="1"/>
</dbReference>
<comment type="catalytic activity">
    <reaction evidence="8">
        <text>a primary alcohol + NAD(+) = an aldehyde + NADH + H(+)</text>
        <dbReference type="Rhea" id="RHEA:10736"/>
        <dbReference type="ChEBI" id="CHEBI:15378"/>
        <dbReference type="ChEBI" id="CHEBI:15734"/>
        <dbReference type="ChEBI" id="CHEBI:17478"/>
        <dbReference type="ChEBI" id="CHEBI:57540"/>
        <dbReference type="ChEBI" id="CHEBI:57945"/>
        <dbReference type="EC" id="1.1.1.1"/>
    </reaction>
</comment>
<sequence>MKTAKIAVMTGVNTPFEVREYPLTEPAPGMAQLQLVASGVCGTDVHIHRGKIPMSMPAAIGHEFVGQVTALSDKDSAESGIRVGDYAVVDIACPCGHCPLCRSGDDANCLQMATTNSGNPDVPPHFYGGFGEYNYSPVKNLIKIPDGLDPRMACVYACAGPTALHAFRLAHEADCQVEKADTAVVQGLGPVGSFAVLYLRSLGIPNIIALTGQKQPDRQELALRLGATEVYDLQTDGEEKILQRIKEVSGIGADLVFEASGNPGAIPQGMAMLRNRGTYLVPGQYSNSGTVPIAPQLITFNALRIIGSSQYSVSDVEHYLQFLLDHPEVQETIGEMAVSYHVEEINQAIEDAAAGHNKKTIIVL</sequence>
<evidence type="ECO:0000256" key="7">
    <source>
        <dbReference type="ARBA" id="ARBA00049164"/>
    </source>
</evidence>
<feature type="domain" description="Enoyl reductase (ER)" evidence="9">
    <location>
        <begin position="11"/>
        <end position="364"/>
    </location>
</feature>
<comment type="similarity">
    <text evidence="2">Belongs to the zinc-containing alcohol dehydrogenase family.</text>
</comment>
<dbReference type="Gene3D" id="3.40.50.720">
    <property type="entry name" value="NAD(P)-binding Rossmann-like Domain"/>
    <property type="match status" value="1"/>
</dbReference>
<evidence type="ECO:0000256" key="3">
    <source>
        <dbReference type="ARBA" id="ARBA00013190"/>
    </source>
</evidence>
<dbReference type="InterPro" id="IPR013154">
    <property type="entry name" value="ADH-like_N"/>
</dbReference>
<dbReference type="Proteomes" id="UP000610760">
    <property type="component" value="Unassembled WGS sequence"/>
</dbReference>
<name>A0A926E5M2_9FIRM</name>
<dbReference type="SUPFAM" id="SSF50129">
    <property type="entry name" value="GroES-like"/>
    <property type="match status" value="1"/>
</dbReference>
<comment type="cofactor">
    <cofactor evidence="1">
        <name>Zn(2+)</name>
        <dbReference type="ChEBI" id="CHEBI:29105"/>
    </cofactor>
</comment>
<dbReference type="GO" id="GO:0046872">
    <property type="term" value="F:metal ion binding"/>
    <property type="evidence" value="ECO:0007669"/>
    <property type="project" value="UniProtKB-KW"/>
</dbReference>
<proteinExistence type="inferred from homology"/>
<comment type="catalytic activity">
    <reaction evidence="7">
        <text>a secondary alcohol + NAD(+) = a ketone + NADH + H(+)</text>
        <dbReference type="Rhea" id="RHEA:10740"/>
        <dbReference type="ChEBI" id="CHEBI:15378"/>
        <dbReference type="ChEBI" id="CHEBI:17087"/>
        <dbReference type="ChEBI" id="CHEBI:35681"/>
        <dbReference type="ChEBI" id="CHEBI:57540"/>
        <dbReference type="ChEBI" id="CHEBI:57945"/>
        <dbReference type="EC" id="1.1.1.1"/>
    </reaction>
</comment>
<dbReference type="AlphaFoldDB" id="A0A926E5M2"/>
<evidence type="ECO:0000313" key="11">
    <source>
        <dbReference type="Proteomes" id="UP000610760"/>
    </source>
</evidence>
<dbReference type="Pfam" id="PF08240">
    <property type="entry name" value="ADH_N"/>
    <property type="match status" value="1"/>
</dbReference>
<comment type="caution">
    <text evidence="10">The sequence shown here is derived from an EMBL/GenBank/DDBJ whole genome shotgun (WGS) entry which is preliminary data.</text>
</comment>
<keyword evidence="5" id="KW-0862">Zinc</keyword>
<evidence type="ECO:0000256" key="6">
    <source>
        <dbReference type="ARBA" id="ARBA00023002"/>
    </source>
</evidence>
<dbReference type="PANTHER" id="PTHR42940:SF8">
    <property type="entry name" value="VACUOLAR PROTEIN SORTING-ASSOCIATED PROTEIN 11"/>
    <property type="match status" value="1"/>
</dbReference>
<dbReference type="PANTHER" id="PTHR42940">
    <property type="entry name" value="ALCOHOL DEHYDROGENASE 1-RELATED"/>
    <property type="match status" value="1"/>
</dbReference>
<dbReference type="GO" id="GO:0004022">
    <property type="term" value="F:alcohol dehydrogenase (NAD+) activity"/>
    <property type="evidence" value="ECO:0007669"/>
    <property type="project" value="UniProtKB-EC"/>
</dbReference>
<dbReference type="Pfam" id="PF00107">
    <property type="entry name" value="ADH_zinc_N"/>
    <property type="match status" value="1"/>
</dbReference>
<evidence type="ECO:0000256" key="2">
    <source>
        <dbReference type="ARBA" id="ARBA00008072"/>
    </source>
</evidence>
<dbReference type="InterPro" id="IPR013149">
    <property type="entry name" value="ADH-like_C"/>
</dbReference>
<protein>
    <recommendedName>
        <fullName evidence="3">alcohol dehydrogenase</fullName>
        <ecNumber evidence="3">1.1.1.1</ecNumber>
    </recommendedName>
</protein>
<keyword evidence="4" id="KW-0479">Metal-binding</keyword>
<evidence type="ECO:0000313" key="10">
    <source>
        <dbReference type="EMBL" id="MBC8559945.1"/>
    </source>
</evidence>
<dbReference type="InterPro" id="IPR036291">
    <property type="entry name" value="NAD(P)-bd_dom_sf"/>
</dbReference>